<sequence length="87" mass="9958">MDMKKYTKFVYLGVGLVLVLMAVGYFGRETFQPEFLDQSNVERTQAKAKSSYDQSTNAVRPDGRFEAPPIQGMKSPFRVNIWDSYIP</sequence>
<keyword evidence="2" id="KW-0472">Membrane</keyword>
<feature type="compositionally biased region" description="Polar residues" evidence="1">
    <location>
        <begin position="46"/>
        <end position="58"/>
    </location>
</feature>
<reference evidence="3" key="1">
    <citation type="journal article" date="2020" name="Nature">
        <title>Giant virus diversity and host interactions through global metagenomics.</title>
        <authorList>
            <person name="Schulz F."/>
            <person name="Roux S."/>
            <person name="Paez-Espino D."/>
            <person name="Jungbluth S."/>
            <person name="Walsh D.A."/>
            <person name="Denef V.J."/>
            <person name="McMahon K.D."/>
            <person name="Konstantinidis K.T."/>
            <person name="Eloe-Fadrosh E.A."/>
            <person name="Kyrpides N.C."/>
            <person name="Woyke T."/>
        </authorList>
    </citation>
    <scope>NUCLEOTIDE SEQUENCE</scope>
    <source>
        <strain evidence="3">GVMAG-M-3300021963-12</strain>
    </source>
</reference>
<evidence type="ECO:0000313" key="3">
    <source>
        <dbReference type="EMBL" id="QHT07384.1"/>
    </source>
</evidence>
<proteinExistence type="predicted"/>
<dbReference type="AlphaFoldDB" id="A0A6C0CUG1"/>
<keyword evidence="2" id="KW-0812">Transmembrane</keyword>
<name>A0A6C0CUG1_9ZZZZ</name>
<organism evidence="3">
    <name type="scientific">viral metagenome</name>
    <dbReference type="NCBI Taxonomy" id="1070528"/>
    <lineage>
        <taxon>unclassified sequences</taxon>
        <taxon>metagenomes</taxon>
        <taxon>organismal metagenomes</taxon>
    </lineage>
</organism>
<dbReference type="EMBL" id="MN739481">
    <property type="protein sequence ID" value="QHT07384.1"/>
    <property type="molecule type" value="Genomic_DNA"/>
</dbReference>
<feature type="transmembrane region" description="Helical" evidence="2">
    <location>
        <begin position="9"/>
        <end position="27"/>
    </location>
</feature>
<protein>
    <submittedName>
        <fullName evidence="3">Uncharacterized protein</fullName>
    </submittedName>
</protein>
<evidence type="ECO:0000256" key="2">
    <source>
        <dbReference type="SAM" id="Phobius"/>
    </source>
</evidence>
<evidence type="ECO:0000256" key="1">
    <source>
        <dbReference type="SAM" id="MobiDB-lite"/>
    </source>
</evidence>
<keyword evidence="2" id="KW-1133">Transmembrane helix</keyword>
<accession>A0A6C0CUG1</accession>
<feature type="region of interest" description="Disordered" evidence="1">
    <location>
        <begin position="46"/>
        <end position="71"/>
    </location>
</feature>